<dbReference type="SUPFAM" id="SSF51735">
    <property type="entry name" value="NAD(P)-binding Rossmann-fold domains"/>
    <property type="match status" value="1"/>
</dbReference>
<evidence type="ECO:0000313" key="4">
    <source>
        <dbReference type="EMBL" id="MCK9876660.1"/>
    </source>
</evidence>
<comment type="caution">
    <text evidence="4">The sequence shown here is derived from an EMBL/GenBank/DDBJ whole genome shotgun (WGS) entry which is preliminary data.</text>
</comment>
<gene>
    <name evidence="4" type="ORF">MXD59_12875</name>
</gene>
<proteinExistence type="inferred from homology"/>
<name>A0ABT0JYN7_9ACTN</name>
<dbReference type="EMBL" id="JALKFT010000011">
    <property type="protein sequence ID" value="MCK9876660.1"/>
    <property type="molecule type" value="Genomic_DNA"/>
</dbReference>
<dbReference type="Pfam" id="PF00106">
    <property type="entry name" value="adh_short"/>
    <property type="match status" value="2"/>
</dbReference>
<dbReference type="InterPro" id="IPR002347">
    <property type="entry name" value="SDR_fam"/>
</dbReference>
<dbReference type="InterPro" id="IPR036291">
    <property type="entry name" value="NAD(P)-bd_dom_sf"/>
</dbReference>
<sequence>MTEPRTVLITGATDGLGRALATRLATEGATLILHGRDPARLAALADELNALAGPASRPGPEGSPGPEGRPGTASRPGDGPRVRTVQADLADLAQVRRLAGDVRAATDRLDVLVSNAGIGSGEPDGRTRRTSADGHELRFAVNYLAGFLLTLDLLPLLRATATAGSSTAGSTTAGPVGRAPARIVNVASLGQHPLDFDDLMLERAYNGGQAYAQSKLAQIMSGFELADRVDPAEITVNSLHPATYMPTKMVLLEVGHSVDALETGVEATHRLVTSPALDGVTGRFFDRQRETRANPQAYDGAVRAALWERSLALVDRVGAAV</sequence>
<feature type="region of interest" description="Disordered" evidence="3">
    <location>
        <begin position="51"/>
        <end position="82"/>
    </location>
</feature>
<dbReference type="PANTHER" id="PTHR24320:SF148">
    <property type="entry name" value="NAD(P)-BINDING ROSSMANN-FOLD SUPERFAMILY PROTEIN"/>
    <property type="match status" value="1"/>
</dbReference>
<organism evidence="4 5">
    <name type="scientific">Frankia umida</name>
    <dbReference type="NCBI Taxonomy" id="573489"/>
    <lineage>
        <taxon>Bacteria</taxon>
        <taxon>Bacillati</taxon>
        <taxon>Actinomycetota</taxon>
        <taxon>Actinomycetes</taxon>
        <taxon>Frankiales</taxon>
        <taxon>Frankiaceae</taxon>
        <taxon>Frankia</taxon>
    </lineage>
</organism>
<evidence type="ECO:0000256" key="2">
    <source>
        <dbReference type="ARBA" id="ARBA00023002"/>
    </source>
</evidence>
<dbReference type="Gene3D" id="3.40.50.720">
    <property type="entry name" value="NAD(P)-binding Rossmann-like Domain"/>
    <property type="match status" value="1"/>
</dbReference>
<keyword evidence="2" id="KW-0560">Oxidoreductase</keyword>
<evidence type="ECO:0000256" key="3">
    <source>
        <dbReference type="SAM" id="MobiDB-lite"/>
    </source>
</evidence>
<protein>
    <submittedName>
        <fullName evidence="4">SDR family NAD(P)-dependent oxidoreductase</fullName>
    </submittedName>
</protein>
<accession>A0ABT0JYN7</accession>
<dbReference type="PRINTS" id="PR00081">
    <property type="entry name" value="GDHRDH"/>
</dbReference>
<evidence type="ECO:0000256" key="1">
    <source>
        <dbReference type="ARBA" id="ARBA00006484"/>
    </source>
</evidence>
<feature type="compositionally biased region" description="Low complexity" evidence="3">
    <location>
        <begin position="51"/>
        <end position="71"/>
    </location>
</feature>
<dbReference type="RefSeq" id="WP_248824891.1">
    <property type="nucleotide sequence ID" value="NZ_JALKFT010000011.1"/>
</dbReference>
<keyword evidence="5" id="KW-1185">Reference proteome</keyword>
<dbReference type="PANTHER" id="PTHR24320">
    <property type="entry name" value="RETINOL DEHYDROGENASE"/>
    <property type="match status" value="1"/>
</dbReference>
<dbReference type="Proteomes" id="UP001201873">
    <property type="component" value="Unassembled WGS sequence"/>
</dbReference>
<evidence type="ECO:0000313" key="5">
    <source>
        <dbReference type="Proteomes" id="UP001201873"/>
    </source>
</evidence>
<comment type="similarity">
    <text evidence="1">Belongs to the short-chain dehydrogenases/reductases (SDR) family.</text>
</comment>
<reference evidence="4 5" key="1">
    <citation type="submission" date="2022-04" db="EMBL/GenBank/DDBJ databases">
        <title>Genome diversity in the genus Frankia.</title>
        <authorList>
            <person name="Carlos-Shanley C."/>
            <person name="Hahn D."/>
        </authorList>
    </citation>
    <scope>NUCLEOTIDE SEQUENCE [LARGE SCALE GENOMIC DNA]</scope>
    <source>
        <strain evidence="4 5">Ag45/Mut15</strain>
    </source>
</reference>